<name>A0A8D4A217_MYCBV</name>
<proteinExistence type="predicted"/>
<evidence type="ECO:0000313" key="2">
    <source>
        <dbReference type="EMBL" id="AMW25517.1"/>
    </source>
</evidence>
<evidence type="ECO:0000313" key="3">
    <source>
        <dbReference type="Proteomes" id="UP000076372"/>
    </source>
</evidence>
<keyword evidence="1" id="KW-1133">Transmembrane helix</keyword>
<sequence>MFVSVSFIIGFSWLIGGIGSGFIIIFSFINESLNPVITTLFGNDLLLSLFIILYSTSMLLFLWVTDSNSRFMCSGLETLACFSILCIVTSLDSKEPLFFISSSTLSLFILFGE</sequence>
<keyword evidence="1" id="KW-0812">Transmembrane</keyword>
<feature type="transmembrane region" description="Helical" evidence="1">
    <location>
        <begin position="45"/>
        <end position="64"/>
    </location>
</feature>
<feature type="transmembrane region" description="Helical" evidence="1">
    <location>
        <begin position="7"/>
        <end position="29"/>
    </location>
</feature>
<accession>A0A8D4A217</accession>
<gene>
    <name evidence="2" type="ORF">BC94_0179</name>
</gene>
<dbReference type="AlphaFoldDB" id="A0A8D4A217"/>
<dbReference type="Proteomes" id="UP000076372">
    <property type="component" value="Chromosome"/>
</dbReference>
<organism evidence="2 3">
    <name type="scientific">Mycoplasmopsis bovis</name>
    <name type="common">Mycoplasma bovis</name>
    <dbReference type="NCBI Taxonomy" id="28903"/>
    <lineage>
        <taxon>Bacteria</taxon>
        <taxon>Bacillati</taxon>
        <taxon>Mycoplasmatota</taxon>
        <taxon>Mycoplasmoidales</taxon>
        <taxon>Metamycoplasmataceae</taxon>
        <taxon>Mycoplasmopsis</taxon>
    </lineage>
</organism>
<dbReference type="EMBL" id="CP007590">
    <property type="protein sequence ID" value="AMW25517.1"/>
    <property type="molecule type" value="Genomic_DNA"/>
</dbReference>
<keyword evidence="1" id="KW-0472">Membrane</keyword>
<reference evidence="2 3" key="1">
    <citation type="submission" date="2014-04" db="EMBL/GenBank/DDBJ databases">
        <title>Complete genome sequence of Mycoplasma bovis attenuated strain P150.</title>
        <authorList>
            <person name="Qi J."/>
            <person name="Guo A."/>
        </authorList>
    </citation>
    <scope>NUCLEOTIDE SEQUENCE [LARGE SCALE GENOMIC DNA]</scope>
    <source>
        <strain evidence="2 3">HB0801-P150</strain>
    </source>
</reference>
<evidence type="ECO:0000256" key="1">
    <source>
        <dbReference type="SAM" id="Phobius"/>
    </source>
</evidence>
<protein>
    <submittedName>
        <fullName evidence="2">Uncharacterized protein</fullName>
    </submittedName>
</protein>